<proteinExistence type="predicted"/>
<dbReference type="EMBL" id="CM007895">
    <property type="protein sequence ID" value="OTG21835.1"/>
    <property type="molecule type" value="Genomic_DNA"/>
</dbReference>
<dbReference type="AlphaFoldDB" id="A0A251UEQ6"/>
<protein>
    <submittedName>
        <fullName evidence="3">Uncharacterized protein</fullName>
    </submittedName>
</protein>
<name>A0A251UEQ6_HELAN</name>
<evidence type="ECO:0000313" key="4">
    <source>
        <dbReference type="Proteomes" id="UP000215914"/>
    </source>
</evidence>
<evidence type="ECO:0000313" key="3">
    <source>
        <dbReference type="EMBL" id="OTG21835.1"/>
    </source>
</evidence>
<evidence type="ECO:0000256" key="1">
    <source>
        <dbReference type="SAM" id="MobiDB-lite"/>
    </source>
</evidence>
<keyword evidence="4" id="KW-1185">Reference proteome</keyword>
<sequence length="56" mass="6537">MADHRVASSRTWPTITSLHHRHRPTMALLHQHQIHTFNYQPSSNHRTSSEQAHTTT</sequence>
<gene>
    <name evidence="3" type="ORF">HannXRQ_Chr06g0164851</name>
    <name evidence="2" type="ORF">HanXRQr2_Chr06g0239671</name>
</gene>
<dbReference type="EMBL" id="MNCJ02000321">
    <property type="protein sequence ID" value="KAF5800699.1"/>
    <property type="molecule type" value="Genomic_DNA"/>
</dbReference>
<accession>A0A251UEQ6</accession>
<evidence type="ECO:0000313" key="2">
    <source>
        <dbReference type="EMBL" id="KAF5800699.1"/>
    </source>
</evidence>
<dbReference type="Proteomes" id="UP000215914">
    <property type="component" value="Chromosome 6"/>
</dbReference>
<organism evidence="3 4">
    <name type="scientific">Helianthus annuus</name>
    <name type="common">Common sunflower</name>
    <dbReference type="NCBI Taxonomy" id="4232"/>
    <lineage>
        <taxon>Eukaryota</taxon>
        <taxon>Viridiplantae</taxon>
        <taxon>Streptophyta</taxon>
        <taxon>Embryophyta</taxon>
        <taxon>Tracheophyta</taxon>
        <taxon>Spermatophyta</taxon>
        <taxon>Magnoliopsida</taxon>
        <taxon>eudicotyledons</taxon>
        <taxon>Gunneridae</taxon>
        <taxon>Pentapetalae</taxon>
        <taxon>asterids</taxon>
        <taxon>campanulids</taxon>
        <taxon>Asterales</taxon>
        <taxon>Asteraceae</taxon>
        <taxon>Asteroideae</taxon>
        <taxon>Heliantheae alliance</taxon>
        <taxon>Heliantheae</taxon>
        <taxon>Helianthus</taxon>
    </lineage>
</organism>
<reference evidence="2" key="3">
    <citation type="submission" date="2020-06" db="EMBL/GenBank/DDBJ databases">
        <title>Helianthus annuus Genome sequencing and assembly Release 2.</title>
        <authorList>
            <person name="Gouzy J."/>
            <person name="Langlade N."/>
            <person name="Munos S."/>
        </authorList>
    </citation>
    <scope>NUCLEOTIDE SEQUENCE</scope>
    <source>
        <tissue evidence="2">Leaves</tissue>
    </source>
</reference>
<dbReference type="Gramene" id="mRNA:HanXRQr2_Chr06g0239671">
    <property type="protein sequence ID" value="CDS:HanXRQr2_Chr06g0239671.1"/>
    <property type="gene ID" value="HanXRQr2_Chr06g0239671"/>
</dbReference>
<feature type="region of interest" description="Disordered" evidence="1">
    <location>
        <begin position="37"/>
        <end position="56"/>
    </location>
</feature>
<dbReference type="InParanoid" id="A0A251UEQ6"/>
<reference evidence="3" key="2">
    <citation type="submission" date="2017-02" db="EMBL/GenBank/DDBJ databases">
        <title>Sunflower complete genome.</title>
        <authorList>
            <person name="Langlade N."/>
            <person name="Munos S."/>
        </authorList>
    </citation>
    <scope>NUCLEOTIDE SEQUENCE [LARGE SCALE GENOMIC DNA]</scope>
    <source>
        <tissue evidence="3">Leaves</tissue>
    </source>
</reference>
<reference evidence="2 4" key="1">
    <citation type="journal article" date="2017" name="Nature">
        <title>The sunflower genome provides insights into oil metabolism, flowering and Asterid evolution.</title>
        <authorList>
            <person name="Badouin H."/>
            <person name="Gouzy J."/>
            <person name="Grassa C.J."/>
            <person name="Murat F."/>
            <person name="Staton S.E."/>
            <person name="Cottret L."/>
            <person name="Lelandais-Briere C."/>
            <person name="Owens G.L."/>
            <person name="Carrere S."/>
            <person name="Mayjonade B."/>
            <person name="Legrand L."/>
            <person name="Gill N."/>
            <person name="Kane N.C."/>
            <person name="Bowers J.E."/>
            <person name="Hubner S."/>
            <person name="Bellec A."/>
            <person name="Berard A."/>
            <person name="Berges H."/>
            <person name="Blanchet N."/>
            <person name="Boniface M.C."/>
            <person name="Brunel D."/>
            <person name="Catrice O."/>
            <person name="Chaidir N."/>
            <person name="Claudel C."/>
            <person name="Donnadieu C."/>
            <person name="Faraut T."/>
            <person name="Fievet G."/>
            <person name="Helmstetter N."/>
            <person name="King M."/>
            <person name="Knapp S.J."/>
            <person name="Lai Z."/>
            <person name="Le Paslier M.C."/>
            <person name="Lippi Y."/>
            <person name="Lorenzon L."/>
            <person name="Mandel J.R."/>
            <person name="Marage G."/>
            <person name="Marchand G."/>
            <person name="Marquand E."/>
            <person name="Bret-Mestries E."/>
            <person name="Morien E."/>
            <person name="Nambeesan S."/>
            <person name="Nguyen T."/>
            <person name="Pegot-Espagnet P."/>
            <person name="Pouilly N."/>
            <person name="Raftis F."/>
            <person name="Sallet E."/>
            <person name="Schiex T."/>
            <person name="Thomas J."/>
            <person name="Vandecasteele C."/>
            <person name="Vares D."/>
            <person name="Vear F."/>
            <person name="Vautrin S."/>
            <person name="Crespi M."/>
            <person name="Mangin B."/>
            <person name="Burke J.M."/>
            <person name="Salse J."/>
            <person name="Munos S."/>
            <person name="Vincourt P."/>
            <person name="Rieseberg L.H."/>
            <person name="Langlade N.B."/>
        </authorList>
    </citation>
    <scope>NUCLEOTIDE SEQUENCE [LARGE SCALE GENOMIC DNA]</scope>
    <source>
        <strain evidence="4">cv. SF193</strain>
        <tissue evidence="2">Leaves</tissue>
    </source>
</reference>